<feature type="transmembrane region" description="Helical" evidence="1">
    <location>
        <begin position="20"/>
        <end position="44"/>
    </location>
</feature>
<gene>
    <name evidence="2" type="ORF">RO3G_03935</name>
</gene>
<accession>I1BSQ0</accession>
<keyword evidence="1" id="KW-1133">Transmembrane helix</keyword>
<proteinExistence type="predicted"/>
<evidence type="ECO:0000256" key="1">
    <source>
        <dbReference type="SAM" id="Phobius"/>
    </source>
</evidence>
<dbReference type="RefSeq" id="XP_067514626.1">
    <property type="nucleotide sequence ID" value="XM_067658525.1"/>
</dbReference>
<keyword evidence="1" id="KW-0472">Membrane</keyword>
<evidence type="ECO:0000313" key="2">
    <source>
        <dbReference type="EMBL" id="EIE79230.1"/>
    </source>
</evidence>
<reference evidence="2 3" key="1">
    <citation type="journal article" date="2009" name="PLoS Genet.">
        <title>Genomic analysis of the basal lineage fungus Rhizopus oryzae reveals a whole-genome duplication.</title>
        <authorList>
            <person name="Ma L.-J."/>
            <person name="Ibrahim A.S."/>
            <person name="Skory C."/>
            <person name="Grabherr M.G."/>
            <person name="Burger G."/>
            <person name="Butler M."/>
            <person name="Elias M."/>
            <person name="Idnurm A."/>
            <person name="Lang B.F."/>
            <person name="Sone T."/>
            <person name="Abe A."/>
            <person name="Calvo S.E."/>
            <person name="Corrochano L.M."/>
            <person name="Engels R."/>
            <person name="Fu J."/>
            <person name="Hansberg W."/>
            <person name="Kim J.-M."/>
            <person name="Kodira C.D."/>
            <person name="Koehrsen M.J."/>
            <person name="Liu B."/>
            <person name="Miranda-Saavedra D."/>
            <person name="O'Leary S."/>
            <person name="Ortiz-Castellanos L."/>
            <person name="Poulter R."/>
            <person name="Rodriguez-Romero J."/>
            <person name="Ruiz-Herrera J."/>
            <person name="Shen Y.-Q."/>
            <person name="Zeng Q."/>
            <person name="Galagan J."/>
            <person name="Birren B.W."/>
            <person name="Cuomo C.A."/>
            <person name="Wickes B.L."/>
        </authorList>
    </citation>
    <scope>NUCLEOTIDE SEQUENCE [LARGE SCALE GENOMIC DNA]</scope>
    <source>
        <strain evidence="3">RA 99-880 / ATCC MYA-4621 / FGSC 9543 / NRRL 43880</strain>
    </source>
</reference>
<dbReference type="Proteomes" id="UP000009138">
    <property type="component" value="Unassembled WGS sequence"/>
</dbReference>
<keyword evidence="1" id="KW-0812">Transmembrane</keyword>
<sequence>MSPHVLNWVQVRRLRGPRQHWIFCFFFKISCCYLGSVFWIIIVLKNEITISQSVVSKGVCQFSF</sequence>
<dbReference type="InParanoid" id="I1BSQ0"/>
<name>I1BSQ0_RHIO9</name>
<dbReference type="GeneID" id="93610906"/>
<protein>
    <submittedName>
        <fullName evidence="2">Uncharacterized protein</fullName>
    </submittedName>
</protein>
<keyword evidence="3" id="KW-1185">Reference proteome</keyword>
<dbReference type="AlphaFoldDB" id="I1BSQ0"/>
<evidence type="ECO:0000313" key="3">
    <source>
        <dbReference type="Proteomes" id="UP000009138"/>
    </source>
</evidence>
<dbReference type="VEuPathDB" id="FungiDB:RO3G_03935"/>
<dbReference type="EMBL" id="CH476733">
    <property type="protein sequence ID" value="EIE79230.1"/>
    <property type="molecule type" value="Genomic_DNA"/>
</dbReference>
<organism evidence="2 3">
    <name type="scientific">Rhizopus delemar (strain RA 99-880 / ATCC MYA-4621 / FGSC 9543 / NRRL 43880)</name>
    <name type="common">Mucormycosis agent</name>
    <name type="synonym">Rhizopus arrhizus var. delemar</name>
    <dbReference type="NCBI Taxonomy" id="246409"/>
    <lineage>
        <taxon>Eukaryota</taxon>
        <taxon>Fungi</taxon>
        <taxon>Fungi incertae sedis</taxon>
        <taxon>Mucoromycota</taxon>
        <taxon>Mucoromycotina</taxon>
        <taxon>Mucoromycetes</taxon>
        <taxon>Mucorales</taxon>
        <taxon>Mucorineae</taxon>
        <taxon>Rhizopodaceae</taxon>
        <taxon>Rhizopus</taxon>
    </lineage>
</organism>